<evidence type="ECO:0000313" key="2">
    <source>
        <dbReference type="Proteomes" id="UP000600799"/>
    </source>
</evidence>
<accession>A0ABS0HET1</accession>
<reference evidence="1 2" key="1">
    <citation type="submission" date="2020-11" db="EMBL/GenBank/DDBJ databases">
        <title>The genome sequence of Novosphingobium sp. 1Y9A.</title>
        <authorList>
            <person name="Liu Y."/>
        </authorList>
    </citation>
    <scope>NUCLEOTIDE SEQUENCE [LARGE SCALE GENOMIC DNA]</scope>
    <source>
        <strain evidence="1 2">1Y9A</strain>
    </source>
</reference>
<keyword evidence="2" id="KW-1185">Reference proteome</keyword>
<comment type="caution">
    <text evidence="1">The sequence shown here is derived from an EMBL/GenBank/DDBJ whole genome shotgun (WGS) entry which is preliminary data.</text>
</comment>
<sequence>MPLSNAERQRRYRQRLKARASGAAVVEQAQVAVERAIRALWAYHERPSPSGIAWAEIDGCRTLEAYRSELERSPGNLLQACRAFLPDFSGLRPDEAQAVAEVIALADVLRLTAPTRVPAPPFDDPPTCDDARVNAVPA</sequence>
<proteinExistence type="predicted"/>
<name>A0ABS0HET1_9SPHN</name>
<organism evidence="1 2">
    <name type="scientific">Novosphingobium jiangmenense</name>
    <dbReference type="NCBI Taxonomy" id="2791981"/>
    <lineage>
        <taxon>Bacteria</taxon>
        <taxon>Pseudomonadati</taxon>
        <taxon>Pseudomonadota</taxon>
        <taxon>Alphaproteobacteria</taxon>
        <taxon>Sphingomonadales</taxon>
        <taxon>Sphingomonadaceae</taxon>
        <taxon>Novosphingobium</taxon>
    </lineage>
</organism>
<dbReference type="EMBL" id="JADQDC010000003">
    <property type="protein sequence ID" value="MBF9150731.1"/>
    <property type="molecule type" value="Genomic_DNA"/>
</dbReference>
<gene>
    <name evidence="1" type="ORF">I2488_06925</name>
</gene>
<protein>
    <submittedName>
        <fullName evidence="1">Uncharacterized protein</fullName>
    </submittedName>
</protein>
<dbReference type="Proteomes" id="UP000600799">
    <property type="component" value="Unassembled WGS sequence"/>
</dbReference>
<dbReference type="RefSeq" id="WP_196275052.1">
    <property type="nucleotide sequence ID" value="NZ_JADQDC010000003.1"/>
</dbReference>
<evidence type="ECO:0000313" key="1">
    <source>
        <dbReference type="EMBL" id="MBF9150731.1"/>
    </source>
</evidence>